<evidence type="ECO:0000256" key="8">
    <source>
        <dbReference type="ARBA" id="ARBA00022842"/>
    </source>
</evidence>
<dbReference type="EC" id="2.7.1.6" evidence="11"/>
<evidence type="ECO:0000259" key="14">
    <source>
        <dbReference type="Pfam" id="PF08544"/>
    </source>
</evidence>
<evidence type="ECO:0000256" key="6">
    <source>
        <dbReference type="ARBA" id="ARBA00022777"/>
    </source>
</evidence>
<reference evidence="16 17" key="1">
    <citation type="submission" date="2020-07" db="EMBL/GenBank/DDBJ databases">
        <title>Sequencing the genomes of 1000 actinobacteria strains.</title>
        <authorList>
            <person name="Klenk H.-P."/>
        </authorList>
    </citation>
    <scope>NUCLEOTIDE SEQUENCE [LARGE SCALE GENOMIC DNA]</scope>
    <source>
        <strain evidence="16 17">DSM 24662</strain>
    </source>
</reference>
<feature type="domain" description="Galactokinase N-terminal" evidence="15">
    <location>
        <begin position="10"/>
        <end position="57"/>
    </location>
</feature>
<evidence type="ECO:0000256" key="9">
    <source>
        <dbReference type="ARBA" id="ARBA00023144"/>
    </source>
</evidence>
<dbReference type="InterPro" id="IPR006203">
    <property type="entry name" value="GHMP_knse_ATP-bd_CS"/>
</dbReference>
<organism evidence="16 17">
    <name type="scientific">Microbacterium immunditiarum</name>
    <dbReference type="NCBI Taxonomy" id="337480"/>
    <lineage>
        <taxon>Bacteria</taxon>
        <taxon>Bacillati</taxon>
        <taxon>Actinomycetota</taxon>
        <taxon>Actinomycetes</taxon>
        <taxon>Micrococcales</taxon>
        <taxon>Microbacteriaceae</taxon>
        <taxon>Microbacterium</taxon>
    </lineage>
</organism>
<dbReference type="InterPro" id="IPR036554">
    <property type="entry name" value="GHMP_kinase_C_sf"/>
</dbReference>
<dbReference type="FunFam" id="3.30.70.890:FF:000001">
    <property type="entry name" value="Galactokinase"/>
    <property type="match status" value="1"/>
</dbReference>
<protein>
    <recommendedName>
        <fullName evidence="11">Galactokinase</fullName>
        <ecNumber evidence="11">2.7.1.6</ecNumber>
    </recommendedName>
</protein>
<dbReference type="GO" id="GO:0046872">
    <property type="term" value="F:metal ion binding"/>
    <property type="evidence" value="ECO:0007669"/>
    <property type="project" value="UniProtKB-KW"/>
</dbReference>
<dbReference type="PROSITE" id="PS00627">
    <property type="entry name" value="GHMP_KINASES_ATP"/>
    <property type="match status" value="1"/>
</dbReference>
<sequence length="641" mass="67722">MKADAASRALFVGITGREPDGVWSAPGRVNLIGEHTDYNDGFVLPFAIDRRTYAAAGLRTDGRIHVASTFAPGVVEVGLEELDTLFPAGRDAVPEWARYQLGVAWALRRVTGVGVGIDLAIASDVPVGAGLSSSAAIEGAVAVALDGLWGLGLDGVALAQAGRTAENEAVGAPTGIMDQLAAMLGRADAATFIDCRSLETEIVDLGFEGAGLALLVIDTGVKHSHSTGGYRERRDACERGAALLGVSALRDVTVGDLPRAAELMDEVTFRRVRHVVTEDQRVLDTVETLRTEGPRAIGPLLLASHASMRDDFEISVPELDTAVEASVAAGALGARMTGGGFGGAAIALVPKTRIETVKDAVNAGFAASGFPQPHLFTVTPSDGAWQAVSVYCMGGARDPASERPMSRSSADVGPVGSSRRRALVLSGGDSGRYSDPWHPFAKTSQALSDLLRADGYAVEVREDVDEAVRDLQGVQLIVANLGDSWRNGSSAAHRDIDPEALRSALERGVGLLAMHSSVGSLREYPEWAAAIGAVWLPGISTHPPIGETVVSVLDDGSTFTVVDERYTRLQFIGESDVHATHTFEGLPTPTAWTRQHRNSRVAVDVLGHDSRSYLSQGHQQLIRGLVRWAVGDSDRPVADRF</sequence>
<dbReference type="Pfam" id="PF10509">
    <property type="entry name" value="GalKase_gal_bdg"/>
    <property type="match status" value="1"/>
</dbReference>
<dbReference type="InterPro" id="IPR020568">
    <property type="entry name" value="Ribosomal_Su5_D2-typ_SF"/>
</dbReference>
<dbReference type="Gene3D" id="3.30.70.890">
    <property type="entry name" value="GHMP kinase, C-terminal domain"/>
    <property type="match status" value="1"/>
</dbReference>
<comment type="similarity">
    <text evidence="1">Belongs to the GHMP kinase family. GalK subfamily.</text>
</comment>
<dbReference type="InterPro" id="IPR000705">
    <property type="entry name" value="Galactokinase"/>
</dbReference>
<evidence type="ECO:0000256" key="5">
    <source>
        <dbReference type="ARBA" id="ARBA00022741"/>
    </source>
</evidence>
<dbReference type="Pfam" id="PF08544">
    <property type="entry name" value="GHMP_kinases_C"/>
    <property type="match status" value="1"/>
</dbReference>
<dbReference type="GO" id="GO:0005829">
    <property type="term" value="C:cytosol"/>
    <property type="evidence" value="ECO:0007669"/>
    <property type="project" value="TreeGrafter"/>
</dbReference>
<dbReference type="GO" id="GO:0006012">
    <property type="term" value="P:galactose metabolic process"/>
    <property type="evidence" value="ECO:0007669"/>
    <property type="project" value="UniProtKB-UniRule"/>
</dbReference>
<evidence type="ECO:0000256" key="4">
    <source>
        <dbReference type="ARBA" id="ARBA00022723"/>
    </source>
</evidence>
<dbReference type="PRINTS" id="PR00473">
    <property type="entry name" value="GALCTOKINASE"/>
</dbReference>
<dbReference type="InterPro" id="IPR013750">
    <property type="entry name" value="GHMP_kinase_C_dom"/>
</dbReference>
<dbReference type="InterPro" id="IPR029062">
    <property type="entry name" value="Class_I_gatase-like"/>
</dbReference>
<dbReference type="PANTHER" id="PTHR10457:SF7">
    <property type="entry name" value="GALACTOKINASE-RELATED"/>
    <property type="match status" value="1"/>
</dbReference>
<accession>A0A7Y9GS21</accession>
<dbReference type="AlphaFoldDB" id="A0A7Y9GS21"/>
<dbReference type="Pfam" id="PF06283">
    <property type="entry name" value="ThuA"/>
    <property type="match status" value="1"/>
</dbReference>
<dbReference type="InterPro" id="IPR014721">
    <property type="entry name" value="Ribsml_uS5_D2-typ_fold_subgr"/>
</dbReference>
<dbReference type="InterPro" id="IPR019539">
    <property type="entry name" value="GalKase_N"/>
</dbReference>
<evidence type="ECO:0000256" key="3">
    <source>
        <dbReference type="ARBA" id="ARBA00022679"/>
    </source>
</evidence>
<keyword evidence="5" id="KW-0547">Nucleotide-binding</keyword>
<dbReference type="InterPro" id="IPR029010">
    <property type="entry name" value="ThuA-like"/>
</dbReference>
<keyword evidence="2" id="KW-0963">Cytoplasm</keyword>
<gene>
    <name evidence="16" type="ORF">BJ991_003611</name>
</gene>
<dbReference type="NCBIfam" id="TIGR00131">
    <property type="entry name" value="gal_kin"/>
    <property type="match status" value="1"/>
</dbReference>
<evidence type="ECO:0000313" key="16">
    <source>
        <dbReference type="EMBL" id="NYE21583.1"/>
    </source>
</evidence>
<dbReference type="PRINTS" id="PR00959">
    <property type="entry name" value="MEVGALKINASE"/>
</dbReference>
<keyword evidence="17" id="KW-1185">Reference proteome</keyword>
<proteinExistence type="inferred from homology"/>
<dbReference type="InterPro" id="IPR019741">
    <property type="entry name" value="Galactokinase_CS"/>
</dbReference>
<dbReference type="SUPFAM" id="SSF55060">
    <property type="entry name" value="GHMP Kinase, C-terminal domain"/>
    <property type="match status" value="1"/>
</dbReference>
<dbReference type="Pfam" id="PF00288">
    <property type="entry name" value="GHMP_kinases_N"/>
    <property type="match status" value="1"/>
</dbReference>
<feature type="domain" description="GHMP kinase N-terminal" evidence="12">
    <location>
        <begin position="101"/>
        <end position="185"/>
    </location>
</feature>
<name>A0A7Y9GS21_9MICO</name>
<evidence type="ECO:0000259" key="15">
    <source>
        <dbReference type="Pfam" id="PF10509"/>
    </source>
</evidence>
<evidence type="ECO:0000256" key="2">
    <source>
        <dbReference type="ARBA" id="ARBA00022490"/>
    </source>
</evidence>
<dbReference type="Proteomes" id="UP000576969">
    <property type="component" value="Unassembled WGS sequence"/>
</dbReference>
<evidence type="ECO:0000256" key="10">
    <source>
        <dbReference type="ARBA" id="ARBA00023277"/>
    </source>
</evidence>
<dbReference type="GO" id="GO:0004335">
    <property type="term" value="F:galactokinase activity"/>
    <property type="evidence" value="ECO:0007669"/>
    <property type="project" value="UniProtKB-UniRule"/>
</dbReference>
<dbReference type="InterPro" id="IPR006204">
    <property type="entry name" value="GHMP_kinase_N_dom"/>
</dbReference>
<dbReference type="SUPFAM" id="SSF52317">
    <property type="entry name" value="Class I glutamine amidotransferase-like"/>
    <property type="match status" value="1"/>
</dbReference>
<evidence type="ECO:0000259" key="12">
    <source>
        <dbReference type="Pfam" id="PF00288"/>
    </source>
</evidence>
<keyword evidence="3" id="KW-0808">Transferase</keyword>
<keyword evidence="6 16" id="KW-0418">Kinase</keyword>
<evidence type="ECO:0000256" key="11">
    <source>
        <dbReference type="NCBIfam" id="TIGR00131"/>
    </source>
</evidence>
<feature type="domain" description="GHMP kinase C-terminal" evidence="14">
    <location>
        <begin position="289"/>
        <end position="366"/>
    </location>
</feature>
<dbReference type="PROSITE" id="PS00106">
    <property type="entry name" value="GALACTOKINASE"/>
    <property type="match status" value="1"/>
</dbReference>
<keyword evidence="9" id="KW-0299">Galactose metabolism</keyword>
<comment type="caution">
    <text evidence="16">The sequence shown here is derived from an EMBL/GenBank/DDBJ whole genome shotgun (WGS) entry which is preliminary data.</text>
</comment>
<dbReference type="EMBL" id="JACCBV010000001">
    <property type="protein sequence ID" value="NYE21583.1"/>
    <property type="molecule type" value="Genomic_DNA"/>
</dbReference>
<keyword evidence="4" id="KW-0479">Metal-binding</keyword>
<evidence type="ECO:0000259" key="13">
    <source>
        <dbReference type="Pfam" id="PF06283"/>
    </source>
</evidence>
<evidence type="ECO:0000313" key="17">
    <source>
        <dbReference type="Proteomes" id="UP000576969"/>
    </source>
</evidence>
<keyword evidence="10" id="KW-0119">Carbohydrate metabolism</keyword>
<evidence type="ECO:0000256" key="7">
    <source>
        <dbReference type="ARBA" id="ARBA00022840"/>
    </source>
</evidence>
<dbReference type="PANTHER" id="PTHR10457">
    <property type="entry name" value="MEVALONATE KINASE/GALACTOKINASE"/>
    <property type="match status" value="1"/>
</dbReference>
<dbReference type="GO" id="GO:0005524">
    <property type="term" value="F:ATP binding"/>
    <property type="evidence" value="ECO:0007669"/>
    <property type="project" value="UniProtKB-UniRule"/>
</dbReference>
<keyword evidence="8" id="KW-0460">Magnesium</keyword>
<dbReference type="Gene3D" id="3.30.230.10">
    <property type="match status" value="1"/>
</dbReference>
<keyword evidence="7" id="KW-0067">ATP-binding</keyword>
<dbReference type="FunFam" id="3.30.230.10:FF:000017">
    <property type="entry name" value="Galactokinase"/>
    <property type="match status" value="1"/>
</dbReference>
<feature type="domain" description="ThuA-like" evidence="13">
    <location>
        <begin position="441"/>
        <end position="629"/>
    </location>
</feature>
<dbReference type="Gene3D" id="3.40.50.880">
    <property type="match status" value="1"/>
</dbReference>
<dbReference type="SUPFAM" id="SSF54211">
    <property type="entry name" value="Ribosomal protein S5 domain 2-like"/>
    <property type="match status" value="1"/>
</dbReference>
<evidence type="ECO:0000256" key="1">
    <source>
        <dbReference type="ARBA" id="ARBA00006566"/>
    </source>
</evidence>